<keyword evidence="2" id="KW-0812">Transmembrane</keyword>
<keyword evidence="2" id="KW-0472">Membrane</keyword>
<feature type="transmembrane region" description="Helical" evidence="2">
    <location>
        <begin position="128"/>
        <end position="146"/>
    </location>
</feature>
<evidence type="ECO:0000256" key="2">
    <source>
        <dbReference type="SAM" id="Phobius"/>
    </source>
</evidence>
<name>A0A151GP09_DRECN</name>
<feature type="compositionally biased region" description="Polar residues" evidence="1">
    <location>
        <begin position="736"/>
        <end position="745"/>
    </location>
</feature>
<dbReference type="Pfam" id="PF03707">
    <property type="entry name" value="MHYT"/>
    <property type="match status" value="2"/>
</dbReference>
<feature type="transmembrane region" description="Helical" evidence="2">
    <location>
        <begin position="20"/>
        <end position="43"/>
    </location>
</feature>
<dbReference type="InParanoid" id="A0A151GP09"/>
<dbReference type="EMBL" id="LAYC01000002">
    <property type="protein sequence ID" value="KYK58808.1"/>
    <property type="molecule type" value="Genomic_DNA"/>
</dbReference>
<accession>A0A151GP09</accession>
<feature type="compositionally biased region" description="Polar residues" evidence="1">
    <location>
        <begin position="835"/>
        <end position="849"/>
    </location>
</feature>
<feature type="transmembrane region" description="Helical" evidence="2">
    <location>
        <begin position="235"/>
        <end position="259"/>
    </location>
</feature>
<dbReference type="GeneID" id="63718469"/>
<protein>
    <submittedName>
        <fullName evidence="4">MHYT domain signaling protein</fullName>
    </submittedName>
</protein>
<keyword evidence="2" id="KW-1133">Transmembrane helix</keyword>
<evidence type="ECO:0000256" key="1">
    <source>
        <dbReference type="SAM" id="MobiDB-lite"/>
    </source>
</evidence>
<comment type="caution">
    <text evidence="4">The sequence shown here is derived from an EMBL/GenBank/DDBJ whole genome shotgun (WGS) entry which is preliminary data.</text>
</comment>
<evidence type="ECO:0000259" key="3">
    <source>
        <dbReference type="PROSITE" id="PS50924"/>
    </source>
</evidence>
<dbReference type="InterPro" id="IPR005330">
    <property type="entry name" value="MHYT_dom"/>
</dbReference>
<organism evidence="4 5">
    <name type="scientific">Drechmeria coniospora</name>
    <name type="common">Nematophagous fungus</name>
    <name type="synonym">Meria coniospora</name>
    <dbReference type="NCBI Taxonomy" id="98403"/>
    <lineage>
        <taxon>Eukaryota</taxon>
        <taxon>Fungi</taxon>
        <taxon>Dikarya</taxon>
        <taxon>Ascomycota</taxon>
        <taxon>Pezizomycotina</taxon>
        <taxon>Sordariomycetes</taxon>
        <taxon>Hypocreomycetidae</taxon>
        <taxon>Hypocreales</taxon>
        <taxon>Ophiocordycipitaceae</taxon>
        <taxon>Drechmeria</taxon>
    </lineage>
</organism>
<dbReference type="STRING" id="98403.A0A151GP09"/>
<feature type="transmembrane region" description="Helical" evidence="2">
    <location>
        <begin position="96"/>
        <end position="116"/>
    </location>
</feature>
<feature type="region of interest" description="Disordered" evidence="1">
    <location>
        <begin position="412"/>
        <end position="433"/>
    </location>
</feature>
<proteinExistence type="predicted"/>
<reference evidence="4 5" key="1">
    <citation type="journal article" date="2016" name="Sci. Rep.">
        <title>Insights into Adaptations to a Near-Obligate Nematode Endoparasitic Lifestyle from the Finished Genome of Drechmeria coniospora.</title>
        <authorList>
            <person name="Zhang L."/>
            <person name="Zhou Z."/>
            <person name="Guo Q."/>
            <person name="Fokkens L."/>
            <person name="Miskei M."/>
            <person name="Pocsi I."/>
            <person name="Zhang W."/>
            <person name="Chen M."/>
            <person name="Wang L."/>
            <person name="Sun Y."/>
            <person name="Donzelli B.G."/>
            <person name="Gibson D.M."/>
            <person name="Nelson D.R."/>
            <person name="Luo J.G."/>
            <person name="Rep M."/>
            <person name="Liu H."/>
            <person name="Yang S."/>
            <person name="Wang J."/>
            <person name="Krasnoff S.B."/>
            <person name="Xu Y."/>
            <person name="Molnar I."/>
            <person name="Lin M."/>
        </authorList>
    </citation>
    <scope>NUCLEOTIDE SEQUENCE [LARGE SCALE GENOMIC DNA]</scope>
    <source>
        <strain evidence="4 5">ARSEF 6962</strain>
    </source>
</reference>
<dbReference type="RefSeq" id="XP_040658160.1">
    <property type="nucleotide sequence ID" value="XM_040803127.1"/>
</dbReference>
<dbReference type="PANTHER" id="PTHR35152:SF1">
    <property type="entry name" value="DOMAIN SIGNALLING PROTEIN, PUTATIVE (AFU_ORTHOLOGUE AFUA_5G11310)-RELATED"/>
    <property type="match status" value="1"/>
</dbReference>
<dbReference type="Proteomes" id="UP000076580">
    <property type="component" value="Chromosome 02"/>
</dbReference>
<feature type="compositionally biased region" description="Basic and acidic residues" evidence="1">
    <location>
        <begin position="816"/>
        <end position="827"/>
    </location>
</feature>
<dbReference type="AlphaFoldDB" id="A0A151GP09"/>
<dbReference type="PANTHER" id="PTHR35152">
    <property type="entry name" value="DOMAIN SIGNALLING PROTEIN, PUTATIVE (AFU_ORTHOLOGUE AFUA_5G11310)-RELATED"/>
    <property type="match status" value="1"/>
</dbReference>
<feature type="region of interest" description="Disordered" evidence="1">
    <location>
        <begin position="698"/>
        <end position="800"/>
    </location>
</feature>
<feature type="transmembrane region" description="Helical" evidence="2">
    <location>
        <begin position="158"/>
        <end position="183"/>
    </location>
</feature>
<evidence type="ECO:0000313" key="4">
    <source>
        <dbReference type="EMBL" id="KYK58808.1"/>
    </source>
</evidence>
<dbReference type="PROSITE" id="PS50924">
    <property type="entry name" value="MHYT"/>
    <property type="match status" value="1"/>
</dbReference>
<sequence length="916" mass="99999">MATTQELLEQYYGRVVPYSFNGGFVCLSYAISLIGTNTTLELIRRRTSHRGSHNFMLLIGAAIAMGGIAIWSMHFIGNRAIYMLDGQESFQISYSTSLTVLSLIVPILVLSLAFLGVSGTAGMRWWRIILAGLMSGGAICGMHYLADASISNYDSSYQISYVVGSALISVSASTLALALFFVFESTWNNVWWKRLGCAMVLAGAVSGMHWCAAVGTTYSLRSLQSPVKGVSRQEAMIVVICLSISAGVVMSISAMYSSWVRRDYASKSQQVVLAAAVFDEHGRIMVSQEGYLPSEVVTDTFVPKTNDDVFGTGHPLFHWMFRASRNWNAIAAVTDKMAEHIGHLTQDRNHNRREVRLVNENGLLVENYDTILQELFCLAAASLASKMKDSLLHVGVLWDEIFVTGDAAKRGANRAGDAMPTTPSPDGKPVSKDRSILQSLAEKGLSPAGAQEYGRGCLMFLVRQVGTKREMERLQASGYRFAELHQVAGVIRSSMQIKTTEMETSLRTMATHRESEAVLGRGLHLGLFAVRARLDRGGFDVLVRRAARNLLPSVPMPLDRLDAWQTRFLDALRGMTASSIMRRLENTDFSTPQERKFASELREAMASLGEFIDDAAFDEATLLPREVQVPCVGGADKARLSTCTLVALRLVLPIHATVRSPRCEFSPLSFFKVRQLVYEGSSRHLEFSHTVHRDMSSVMHGVPARPPSKRSPPARRPFTRALNTFGHALPGLLSPRASTRLPSTRSQEELSRAASSHGSDFQAADDASFEDGHKLRSMSVASTSEEDAKGSPQRRPNPLFGGIMVSQEVKVDVQEVSRFPDGHERRATPGAGALTTMTSQSSHQRTQSYCHLDGGERTGSEAPPQAESTAQVDNSYTATATGEHGTGGPGTQQESAFVDELLSLTVQADKGGIHLG</sequence>
<keyword evidence="5" id="KW-1185">Reference proteome</keyword>
<feature type="domain" description="MHYT" evidence="3">
    <location>
        <begin position="20"/>
        <end position="219"/>
    </location>
</feature>
<feature type="transmembrane region" description="Helical" evidence="2">
    <location>
        <begin position="55"/>
        <end position="76"/>
    </location>
</feature>
<evidence type="ECO:0000313" key="5">
    <source>
        <dbReference type="Proteomes" id="UP000076580"/>
    </source>
</evidence>
<gene>
    <name evidence="4" type="ORF">DCS_05826</name>
</gene>
<feature type="region of interest" description="Disordered" evidence="1">
    <location>
        <begin position="816"/>
        <end position="894"/>
    </location>
</feature>
<feature type="compositionally biased region" description="Polar residues" evidence="1">
    <location>
        <begin position="866"/>
        <end position="876"/>
    </location>
</feature>